<reference evidence="1" key="1">
    <citation type="journal article" date="2020" name="mSystems">
        <title>Genome- and Community-Level Interaction Insights into Carbon Utilization and Element Cycling Functions of Hydrothermarchaeota in Hydrothermal Sediment.</title>
        <authorList>
            <person name="Zhou Z."/>
            <person name="Liu Y."/>
            <person name="Xu W."/>
            <person name="Pan J."/>
            <person name="Luo Z.H."/>
            <person name="Li M."/>
        </authorList>
    </citation>
    <scope>NUCLEOTIDE SEQUENCE [LARGE SCALE GENOMIC DNA]</scope>
    <source>
        <strain evidence="1">HyVt-456</strain>
    </source>
</reference>
<dbReference type="EMBL" id="DRLD01000232">
    <property type="protein sequence ID" value="HED10719.1"/>
    <property type="molecule type" value="Genomic_DNA"/>
</dbReference>
<sequence length="218" mass="24795">MRRVLKCIVIFIFPAILQAGNFNLGMDIGYRSGLSLQMDGTVSNISRNFPFKLRLAGAYTSLDPGNPAAARRIFINNATNGTPEETGWMWDVRFDVLYQVNWFSLKDAWFFAGPRYSWFTGRFDFVGGNEDFDIYCDQWGLGAGLQTNYAISKKLNLVLSAGLDYFITEYLHGHDTTYHANGEIYNGRENYNFNDADEAINQPTFVPKISIGFSYLIY</sequence>
<evidence type="ECO:0000313" key="1">
    <source>
        <dbReference type="EMBL" id="HED10719.1"/>
    </source>
</evidence>
<organism evidence="1">
    <name type="scientific">Caldithrix abyssi</name>
    <dbReference type="NCBI Taxonomy" id="187145"/>
    <lineage>
        <taxon>Bacteria</taxon>
        <taxon>Pseudomonadati</taxon>
        <taxon>Calditrichota</taxon>
        <taxon>Calditrichia</taxon>
        <taxon>Calditrichales</taxon>
        <taxon>Calditrichaceae</taxon>
        <taxon>Caldithrix</taxon>
    </lineage>
</organism>
<evidence type="ECO:0008006" key="2">
    <source>
        <dbReference type="Google" id="ProtNLM"/>
    </source>
</evidence>
<gene>
    <name evidence="1" type="ORF">ENJ10_08515</name>
</gene>
<dbReference type="Gene3D" id="2.40.160.70">
    <property type="entry name" value="outer membrane protein from Thermus thermophilus HB27"/>
    <property type="match status" value="1"/>
</dbReference>
<dbReference type="AlphaFoldDB" id="A0A7V1LMG1"/>
<accession>A0A7V1LMG1</accession>
<name>A0A7V1LMG1_CALAY</name>
<comment type="caution">
    <text evidence="1">The sequence shown here is derived from an EMBL/GenBank/DDBJ whole genome shotgun (WGS) entry which is preliminary data.</text>
</comment>
<protein>
    <recommendedName>
        <fullName evidence="2">DUF3575 domain-containing protein</fullName>
    </recommendedName>
</protein>
<proteinExistence type="predicted"/>
<dbReference type="Proteomes" id="UP000886005">
    <property type="component" value="Unassembled WGS sequence"/>
</dbReference>